<keyword evidence="2" id="KW-0808">Transferase</keyword>
<reference evidence="9 10" key="1">
    <citation type="submission" date="2017-07" db="EMBL/GenBank/DDBJ databases">
        <title>Draft whole genome sequences of clinical Proprionibacteriaceae strains.</title>
        <authorList>
            <person name="Bernier A.-M."/>
            <person name="Bernard K."/>
            <person name="Domingo M.-C."/>
        </authorList>
    </citation>
    <scope>NUCLEOTIDE SEQUENCE [LARGE SCALE GENOMIC DNA]</scope>
    <source>
        <strain evidence="9 10">NML 030167</strain>
    </source>
</reference>
<comment type="similarity">
    <text evidence="6">Belongs to the DNA polymerase HolA subunit family.</text>
</comment>
<gene>
    <name evidence="9" type="primary">holA</name>
    <name evidence="9" type="ORF">CGZ94_21170</name>
</gene>
<protein>
    <recommendedName>
        <fullName evidence="1">DNA-directed DNA polymerase</fullName>
        <ecNumber evidence="1">2.7.7.7</ecNumber>
    </recommendedName>
</protein>
<keyword evidence="10" id="KW-1185">Reference proteome</keyword>
<dbReference type="Gene3D" id="3.40.50.300">
    <property type="entry name" value="P-loop containing nucleotide triphosphate hydrolases"/>
    <property type="match status" value="1"/>
</dbReference>
<evidence type="ECO:0000256" key="7">
    <source>
        <dbReference type="ARBA" id="ARBA00049244"/>
    </source>
</evidence>
<sequence length="326" mass="33986">MLVPMPKQSPFGSVLLISGPESLLADRAVAERVTAARAERSDAEVHDVDSSRVDAGLLAELTGGSLFATSTVVVLRDLANLAADLHPVVLGLATDPLPDVALVLVHGGGAKGRGLIDKLKKAKIPVVDAAALKPRELVPFVTNEVRRSGGRIETEAAQLLVDSVGHDLRSLAAAAGQLVADGDGGEIGAQLVRRYFGGRAEVTSFAVADEALAGRATRAMEQLRWALSTGVAPVLVTSALASGLRGLGKLQGNRTGMGDNDLARDIGVPPWKLRTMRQQLRGWDQAGLATAILAVSRADADIKGAADEPAYALERCVLAVTRARRG</sequence>
<dbReference type="InterPro" id="IPR008921">
    <property type="entry name" value="DNA_pol3_clamp-load_cplx_C"/>
</dbReference>
<dbReference type="Pfam" id="PF21694">
    <property type="entry name" value="DNA_pol3_delta_C"/>
    <property type="match status" value="1"/>
</dbReference>
<dbReference type="GO" id="GO:0003887">
    <property type="term" value="F:DNA-directed DNA polymerase activity"/>
    <property type="evidence" value="ECO:0007669"/>
    <property type="project" value="UniProtKB-KW"/>
</dbReference>
<dbReference type="InterPro" id="IPR048466">
    <property type="entry name" value="DNA_pol3_delta-like_C"/>
</dbReference>
<comment type="caution">
    <text evidence="9">The sequence shown here is derived from an EMBL/GenBank/DDBJ whole genome shotgun (WGS) entry which is preliminary data.</text>
</comment>
<evidence type="ECO:0000256" key="5">
    <source>
        <dbReference type="ARBA" id="ARBA00022932"/>
    </source>
</evidence>
<dbReference type="Proteomes" id="UP000215896">
    <property type="component" value="Unassembled WGS sequence"/>
</dbReference>
<dbReference type="EC" id="2.7.7.7" evidence="1"/>
<keyword evidence="4" id="KW-0235">DNA replication</keyword>
<evidence type="ECO:0000259" key="8">
    <source>
        <dbReference type="Pfam" id="PF21694"/>
    </source>
</evidence>
<feature type="domain" description="DNA polymerase III delta subunit-like C-terminal" evidence="8">
    <location>
        <begin position="204"/>
        <end position="318"/>
    </location>
</feature>
<dbReference type="InterPro" id="IPR005790">
    <property type="entry name" value="DNA_polIII_delta"/>
</dbReference>
<dbReference type="InterPro" id="IPR027417">
    <property type="entry name" value="P-loop_NTPase"/>
</dbReference>
<evidence type="ECO:0000256" key="1">
    <source>
        <dbReference type="ARBA" id="ARBA00012417"/>
    </source>
</evidence>
<dbReference type="Gene3D" id="1.10.8.60">
    <property type="match status" value="1"/>
</dbReference>
<evidence type="ECO:0000256" key="2">
    <source>
        <dbReference type="ARBA" id="ARBA00022679"/>
    </source>
</evidence>
<dbReference type="OrthoDB" id="8478864at2"/>
<proteinExistence type="inferred from homology"/>
<dbReference type="NCBIfam" id="TIGR01128">
    <property type="entry name" value="holA"/>
    <property type="match status" value="1"/>
</dbReference>
<evidence type="ECO:0000313" key="10">
    <source>
        <dbReference type="Proteomes" id="UP000215896"/>
    </source>
</evidence>
<evidence type="ECO:0000256" key="6">
    <source>
        <dbReference type="ARBA" id="ARBA00034754"/>
    </source>
</evidence>
<dbReference type="PANTHER" id="PTHR34388:SF1">
    <property type="entry name" value="DNA POLYMERASE III SUBUNIT DELTA"/>
    <property type="match status" value="1"/>
</dbReference>
<dbReference type="AlphaFoldDB" id="A0A255FWC1"/>
<evidence type="ECO:0000313" key="9">
    <source>
        <dbReference type="EMBL" id="OYO07965.1"/>
    </source>
</evidence>
<dbReference type="GO" id="GO:0006261">
    <property type="term" value="P:DNA-templated DNA replication"/>
    <property type="evidence" value="ECO:0007669"/>
    <property type="project" value="TreeGrafter"/>
</dbReference>
<dbReference type="Gene3D" id="1.20.272.10">
    <property type="match status" value="1"/>
</dbReference>
<keyword evidence="5" id="KW-0239">DNA-directed DNA polymerase</keyword>
<dbReference type="SUPFAM" id="SSF52540">
    <property type="entry name" value="P-loop containing nucleoside triphosphate hydrolases"/>
    <property type="match status" value="1"/>
</dbReference>
<organism evidence="9 10">
    <name type="scientific">Enemella evansiae</name>
    <dbReference type="NCBI Taxonomy" id="2016499"/>
    <lineage>
        <taxon>Bacteria</taxon>
        <taxon>Bacillati</taxon>
        <taxon>Actinomycetota</taxon>
        <taxon>Actinomycetes</taxon>
        <taxon>Propionibacteriales</taxon>
        <taxon>Propionibacteriaceae</taxon>
        <taxon>Enemella</taxon>
    </lineage>
</organism>
<dbReference type="EMBL" id="NMVO01000019">
    <property type="protein sequence ID" value="OYO07965.1"/>
    <property type="molecule type" value="Genomic_DNA"/>
</dbReference>
<name>A0A255FWC1_9ACTN</name>
<dbReference type="GO" id="GO:0003677">
    <property type="term" value="F:DNA binding"/>
    <property type="evidence" value="ECO:0007669"/>
    <property type="project" value="InterPro"/>
</dbReference>
<evidence type="ECO:0000256" key="3">
    <source>
        <dbReference type="ARBA" id="ARBA00022695"/>
    </source>
</evidence>
<comment type="catalytic activity">
    <reaction evidence="7">
        <text>DNA(n) + a 2'-deoxyribonucleoside 5'-triphosphate = DNA(n+1) + diphosphate</text>
        <dbReference type="Rhea" id="RHEA:22508"/>
        <dbReference type="Rhea" id="RHEA-COMP:17339"/>
        <dbReference type="Rhea" id="RHEA-COMP:17340"/>
        <dbReference type="ChEBI" id="CHEBI:33019"/>
        <dbReference type="ChEBI" id="CHEBI:61560"/>
        <dbReference type="ChEBI" id="CHEBI:173112"/>
        <dbReference type="EC" id="2.7.7.7"/>
    </reaction>
</comment>
<evidence type="ECO:0000256" key="4">
    <source>
        <dbReference type="ARBA" id="ARBA00022705"/>
    </source>
</evidence>
<dbReference type="PANTHER" id="PTHR34388">
    <property type="entry name" value="DNA POLYMERASE III SUBUNIT DELTA"/>
    <property type="match status" value="1"/>
</dbReference>
<keyword evidence="3" id="KW-0548">Nucleotidyltransferase</keyword>
<dbReference type="SUPFAM" id="SSF48019">
    <property type="entry name" value="post-AAA+ oligomerization domain-like"/>
    <property type="match status" value="1"/>
</dbReference>
<dbReference type="GO" id="GO:0009360">
    <property type="term" value="C:DNA polymerase III complex"/>
    <property type="evidence" value="ECO:0007669"/>
    <property type="project" value="TreeGrafter"/>
</dbReference>
<accession>A0A255FWC1</accession>